<sequence>MAVRAGRHRLRGRRCVSFAVPGIRRGSGLIQFGDVFHKLCLRLVIVFFRRPGQAPGGQHPAPLELNKSYIQGGTEARSARPMAGAAFEFALILGRSHRAEY</sequence>
<gene>
    <name evidence="1" type="ORF">L490_1260</name>
</gene>
<evidence type="ECO:0000313" key="1">
    <source>
        <dbReference type="EMBL" id="KCV31006.1"/>
    </source>
</evidence>
<name>A0ABR4R8F1_BORBO</name>
<protein>
    <submittedName>
        <fullName evidence="1">Uncharacterized protein</fullName>
    </submittedName>
</protein>
<dbReference type="Proteomes" id="UP000025756">
    <property type="component" value="Unassembled WGS sequence"/>
</dbReference>
<accession>A0ABR4R8F1</accession>
<proteinExistence type="predicted"/>
<reference evidence="1 2" key="1">
    <citation type="submission" date="2014-03" db="EMBL/GenBank/DDBJ databases">
        <title>Genome sequence of Bordetella bronchiseptica.</title>
        <authorList>
            <person name="Harvill E."/>
            <person name="Goodfield L.L."/>
            <person name="Ivanov Y.V."/>
            <person name="Meyer J.A."/>
            <person name="Muse S.J."/>
            <person name="Jacobs N."/>
            <person name="Bendor L."/>
            <person name="Smallridge W.E."/>
            <person name="Brinkac L.M."/>
            <person name="Sanka R."/>
            <person name="Kim M."/>
            <person name="Losada L."/>
        </authorList>
    </citation>
    <scope>NUCLEOTIDE SEQUENCE [LARGE SCALE GENOMIC DNA]</scope>
    <source>
        <strain evidence="1 2">00-P-2796</strain>
    </source>
</reference>
<keyword evidence="2" id="KW-1185">Reference proteome</keyword>
<evidence type="ECO:0000313" key="2">
    <source>
        <dbReference type="Proteomes" id="UP000025756"/>
    </source>
</evidence>
<dbReference type="EMBL" id="JGWH01000173">
    <property type="protein sequence ID" value="KCV31006.1"/>
    <property type="molecule type" value="Genomic_DNA"/>
</dbReference>
<comment type="caution">
    <text evidence="1">The sequence shown here is derived from an EMBL/GenBank/DDBJ whole genome shotgun (WGS) entry which is preliminary data.</text>
</comment>
<organism evidence="1 2">
    <name type="scientific">Bordetella bronchiseptica 00-P-2796</name>
    <dbReference type="NCBI Taxonomy" id="1331199"/>
    <lineage>
        <taxon>Bacteria</taxon>
        <taxon>Pseudomonadati</taxon>
        <taxon>Pseudomonadota</taxon>
        <taxon>Betaproteobacteria</taxon>
        <taxon>Burkholderiales</taxon>
        <taxon>Alcaligenaceae</taxon>
        <taxon>Bordetella</taxon>
    </lineage>
</organism>